<dbReference type="GO" id="GO:0004565">
    <property type="term" value="F:beta-galactosidase activity"/>
    <property type="evidence" value="ECO:0007669"/>
    <property type="project" value="UniProtKB-EC"/>
</dbReference>
<name>A0A938XCX1_9CLOT</name>
<evidence type="ECO:0000256" key="3">
    <source>
        <dbReference type="ARBA" id="ARBA00012756"/>
    </source>
</evidence>
<dbReference type="GO" id="GO:0009341">
    <property type="term" value="C:beta-galactosidase complex"/>
    <property type="evidence" value="ECO:0007669"/>
    <property type="project" value="InterPro"/>
</dbReference>
<dbReference type="SUPFAM" id="SSF52317">
    <property type="entry name" value="Class I glutamine amidotransferase-like"/>
    <property type="match status" value="1"/>
</dbReference>
<dbReference type="InterPro" id="IPR029062">
    <property type="entry name" value="Class_I_gatase-like"/>
</dbReference>
<evidence type="ECO:0000313" key="10">
    <source>
        <dbReference type="EMBL" id="MBM6948409.1"/>
    </source>
</evidence>
<dbReference type="AlphaFoldDB" id="A0A938XCX1"/>
<evidence type="ECO:0000259" key="9">
    <source>
        <dbReference type="Pfam" id="PF08532"/>
    </source>
</evidence>
<comment type="caution">
    <text evidence="10">The sequence shown here is derived from an EMBL/GenBank/DDBJ whole genome shotgun (WGS) entry which is preliminary data.</text>
</comment>
<gene>
    <name evidence="10" type="ORF">H6A20_07020</name>
</gene>
<organism evidence="10 11">
    <name type="scientific">Mordavella massiliensis</name>
    <dbReference type="NCBI Taxonomy" id="1871024"/>
    <lineage>
        <taxon>Bacteria</taxon>
        <taxon>Bacillati</taxon>
        <taxon>Bacillota</taxon>
        <taxon>Clostridia</taxon>
        <taxon>Eubacteriales</taxon>
        <taxon>Clostridiaceae</taxon>
        <taxon>Mordavella</taxon>
    </lineage>
</organism>
<dbReference type="SUPFAM" id="SSF51445">
    <property type="entry name" value="(Trans)glycosidases"/>
    <property type="match status" value="1"/>
</dbReference>
<dbReference type="GO" id="GO:0046872">
    <property type="term" value="F:metal ion binding"/>
    <property type="evidence" value="ECO:0007669"/>
    <property type="project" value="UniProtKB-KW"/>
</dbReference>
<dbReference type="GO" id="GO:0005975">
    <property type="term" value="P:carbohydrate metabolic process"/>
    <property type="evidence" value="ECO:0007669"/>
    <property type="project" value="InterPro"/>
</dbReference>
<evidence type="ECO:0000313" key="11">
    <source>
        <dbReference type="Proteomes" id="UP000705508"/>
    </source>
</evidence>
<proteinExistence type="inferred from homology"/>
<evidence type="ECO:0000259" key="8">
    <source>
        <dbReference type="Pfam" id="PF02449"/>
    </source>
</evidence>
<feature type="domain" description="Beta-galactosidase trimerisation" evidence="9">
    <location>
        <begin position="400"/>
        <end position="596"/>
    </location>
</feature>
<protein>
    <recommendedName>
        <fullName evidence="3">beta-galactosidase</fullName>
        <ecNumber evidence="3">3.2.1.23</ecNumber>
    </recommendedName>
</protein>
<dbReference type="Gene3D" id="3.40.50.880">
    <property type="match status" value="1"/>
</dbReference>
<dbReference type="InterPro" id="IPR013529">
    <property type="entry name" value="Glyco_hydro_42_N"/>
</dbReference>
<dbReference type="Gene3D" id="3.20.20.80">
    <property type="entry name" value="Glycosidases"/>
    <property type="match status" value="1"/>
</dbReference>
<evidence type="ECO:0000256" key="1">
    <source>
        <dbReference type="ARBA" id="ARBA00001412"/>
    </source>
</evidence>
<dbReference type="Gene3D" id="2.60.40.1180">
    <property type="entry name" value="Golgi alpha-mannosidase II"/>
    <property type="match status" value="1"/>
</dbReference>
<sequence>MNRQELLLGVAYYPEYMPYDRIDKDFDMMRQAGINVVRIAESTWSTLEPVEGTFDFFCIDRVLAKAQETGMQVIVGTPTYAVPAWLVRKDPDVLVTTKEGRAFYGHRQLINILNPTYLRCGERVIRALMEHTAGHPRVIGFQIDNETKHYGNDGEEMQRRFRAYLQEKFGSTEALNRAFYLPFWSNSIHDWDDLPDMRGCINGGLAGEYEAFRRTQAAEFLAWQARIIEEYRRPDQFITHNFDFEWKKFGADIAQDGLSYGVQPDMNHYEASACVDLAGTDIYFHTQDRLTGAEAAFGGDSIRCLKDDNYLVLESQAQAFKYWTPYPGQLKLHAYSHLASGALGELFWNWHSIHNGYETYWRGVLSHDLLPNRAYEEIGVIGREWREHGREMAGLVKKNRIALLTDNRSLTALTWFPIDRDVSYNDVVRWMYDSLYEMNLECDVVDVHALEEDRYDMIVVPALYCAQEDLIRRLRAFAQRGGVLVSSFRSFVADGCASVYPDALPHGLTDCFGVTYNEFTEPGRACLRGEKLSYYMELLRTQGAESLADYEHPYWGAYAAVTRNGFGKGAAYYVGCYTSKAFLKEIYRQAAGDAGIPVPALQWPVTVRSGRTPDGRTLHFFLHYSEETRQISCPYPRVRDVLTGEELREGDAIRLHDWDVRVLEER</sequence>
<dbReference type="InterPro" id="IPR013780">
    <property type="entry name" value="Glyco_hydro_b"/>
</dbReference>
<keyword evidence="7" id="KW-0326">Glycosidase</keyword>
<dbReference type="Proteomes" id="UP000705508">
    <property type="component" value="Unassembled WGS sequence"/>
</dbReference>
<dbReference type="PANTHER" id="PTHR36447:SF2">
    <property type="entry name" value="BETA-GALACTOSIDASE YESZ"/>
    <property type="match status" value="1"/>
</dbReference>
<feature type="domain" description="Glycoside hydrolase family 42 N-terminal" evidence="8">
    <location>
        <begin position="12"/>
        <end position="385"/>
    </location>
</feature>
<evidence type="ECO:0000256" key="2">
    <source>
        <dbReference type="ARBA" id="ARBA00005940"/>
    </source>
</evidence>
<evidence type="ECO:0000256" key="4">
    <source>
        <dbReference type="ARBA" id="ARBA00022723"/>
    </source>
</evidence>
<dbReference type="InterPro" id="IPR017853">
    <property type="entry name" value="GH"/>
</dbReference>
<dbReference type="InterPro" id="IPR003476">
    <property type="entry name" value="Glyco_hydro_42"/>
</dbReference>
<keyword evidence="6" id="KW-0862">Zinc</keyword>
<evidence type="ECO:0000256" key="7">
    <source>
        <dbReference type="ARBA" id="ARBA00023295"/>
    </source>
</evidence>
<dbReference type="EMBL" id="JACJKS010000007">
    <property type="protein sequence ID" value="MBM6948409.1"/>
    <property type="molecule type" value="Genomic_DNA"/>
</dbReference>
<dbReference type="Pfam" id="PF08532">
    <property type="entry name" value="Glyco_hydro_42M"/>
    <property type="match status" value="1"/>
</dbReference>
<comment type="catalytic activity">
    <reaction evidence="1">
        <text>Hydrolysis of terminal non-reducing beta-D-galactose residues in beta-D-galactosides.</text>
        <dbReference type="EC" id="3.2.1.23"/>
    </reaction>
</comment>
<dbReference type="InterPro" id="IPR013738">
    <property type="entry name" value="Beta_galactosidase_Trimer"/>
</dbReference>
<keyword evidence="5" id="KW-0378">Hydrolase</keyword>
<comment type="similarity">
    <text evidence="2">Belongs to the glycosyl hydrolase 42 family.</text>
</comment>
<evidence type="ECO:0000256" key="6">
    <source>
        <dbReference type="ARBA" id="ARBA00022833"/>
    </source>
</evidence>
<reference evidence="10" key="2">
    <citation type="journal article" date="2021" name="Sci. Rep.">
        <title>The distribution of antibiotic resistance genes in chicken gut microbiota commensals.</title>
        <authorList>
            <person name="Juricova H."/>
            <person name="Matiasovicova J."/>
            <person name="Kubasova T."/>
            <person name="Cejkova D."/>
            <person name="Rychlik I."/>
        </authorList>
    </citation>
    <scope>NUCLEOTIDE SEQUENCE</scope>
    <source>
        <strain evidence="10">An582</strain>
    </source>
</reference>
<dbReference type="PANTHER" id="PTHR36447">
    <property type="entry name" value="BETA-GALACTOSIDASE GANA"/>
    <property type="match status" value="1"/>
</dbReference>
<dbReference type="EC" id="3.2.1.23" evidence="3"/>
<keyword evidence="4" id="KW-0479">Metal-binding</keyword>
<dbReference type="CDD" id="cd03143">
    <property type="entry name" value="A4_beta-galactosidase_middle_domain"/>
    <property type="match status" value="1"/>
</dbReference>
<evidence type="ECO:0000256" key="5">
    <source>
        <dbReference type="ARBA" id="ARBA00022801"/>
    </source>
</evidence>
<dbReference type="RefSeq" id="WP_204906415.1">
    <property type="nucleotide sequence ID" value="NZ_JACJKS010000007.1"/>
</dbReference>
<dbReference type="Pfam" id="PF02449">
    <property type="entry name" value="Glyco_hydro_42"/>
    <property type="match status" value="1"/>
</dbReference>
<reference evidence="10" key="1">
    <citation type="submission" date="2020-08" db="EMBL/GenBank/DDBJ databases">
        <authorList>
            <person name="Cejkova D."/>
            <person name="Kubasova T."/>
            <person name="Jahodarova E."/>
            <person name="Rychlik I."/>
        </authorList>
    </citation>
    <scope>NUCLEOTIDE SEQUENCE</scope>
    <source>
        <strain evidence="10">An582</strain>
    </source>
</reference>
<accession>A0A938XCX1</accession>